<sequence length="331" mass="37614">MNLNEITRNTAAAEVFSVMASEEKSEEAINKIRSMSDAEIDLMGKLSNVPDSQLSIFRSLMRGEENRLFERLRGFEDELKTGDLILVTGKSISSKALVASQKPFYLNAKSSHVAIVHAEFICVDAMPEPGVSNRLVSEVLEDVENHWRVIRFEGINDTHAEPLQQRCAYYIAQPYKITLKRKKGKDYSYCSELARKVFEDCEIADTGIPKHTVVKPCDFDRIADSNEGWIDVTEKVRPYIEFSIEFAPLLKVVSKLFIEGLKLNRARYEQRWKLLKMIEAAERKGKMSPARAAELTAKIREIEASMHFTFWDFRKSAMNSPGAEASTAQSM</sequence>
<protein>
    <submittedName>
        <fullName evidence="1">Uncharacterized protein</fullName>
    </submittedName>
</protein>
<proteinExistence type="predicted"/>
<keyword evidence="2" id="KW-1185">Reference proteome</keyword>
<dbReference type="Gene3D" id="3.90.1720.10">
    <property type="entry name" value="endopeptidase domain like (from Nostoc punctiforme)"/>
    <property type="match status" value="1"/>
</dbReference>
<accession>A0ABS3GRT9</accession>
<dbReference type="Proteomes" id="UP000664349">
    <property type="component" value="Unassembled WGS sequence"/>
</dbReference>
<organism evidence="1 2">
    <name type="scientific">Chromobacterium haemolyticum</name>
    <dbReference type="NCBI Taxonomy" id="394935"/>
    <lineage>
        <taxon>Bacteria</taxon>
        <taxon>Pseudomonadati</taxon>
        <taxon>Pseudomonadota</taxon>
        <taxon>Betaproteobacteria</taxon>
        <taxon>Neisseriales</taxon>
        <taxon>Chromobacteriaceae</taxon>
        <taxon>Chromobacterium</taxon>
    </lineage>
</organism>
<evidence type="ECO:0000313" key="1">
    <source>
        <dbReference type="EMBL" id="MBO0417319.1"/>
    </source>
</evidence>
<gene>
    <name evidence="1" type="ORF">J1C50_17545</name>
</gene>
<reference evidence="1 2" key="1">
    <citation type="submission" date="2021-03" db="EMBL/GenBank/DDBJ databases">
        <title>First Case of infection caused by Chromobacterium haemolyticum derived from water in China.</title>
        <authorList>
            <person name="Chen J."/>
            <person name="Liu C."/>
        </authorList>
    </citation>
    <scope>NUCLEOTIDE SEQUENCE [LARGE SCALE GENOMIC DNA]</scope>
    <source>
        <strain evidence="1 2">WJ-5</strain>
    </source>
</reference>
<comment type="caution">
    <text evidence="1">The sequence shown here is derived from an EMBL/GenBank/DDBJ whole genome shotgun (WGS) entry which is preliminary data.</text>
</comment>
<name>A0ABS3GRT9_9NEIS</name>
<dbReference type="Pfam" id="PF05708">
    <property type="entry name" value="Peptidase_C92"/>
    <property type="match status" value="1"/>
</dbReference>
<dbReference type="InterPro" id="IPR038765">
    <property type="entry name" value="Papain-like_cys_pep_sf"/>
</dbReference>
<dbReference type="RefSeq" id="WP_200123078.1">
    <property type="nucleotide sequence ID" value="NZ_JAEILV010000016.1"/>
</dbReference>
<evidence type="ECO:0000313" key="2">
    <source>
        <dbReference type="Proteomes" id="UP000664349"/>
    </source>
</evidence>
<dbReference type="EMBL" id="JAFLRD010000015">
    <property type="protein sequence ID" value="MBO0417319.1"/>
    <property type="molecule type" value="Genomic_DNA"/>
</dbReference>
<dbReference type="InterPro" id="IPR024453">
    <property type="entry name" value="Peptidase_C92"/>
</dbReference>
<dbReference type="SUPFAM" id="SSF54001">
    <property type="entry name" value="Cysteine proteinases"/>
    <property type="match status" value="1"/>
</dbReference>